<sequence length="79" mass="8205">MSVTNLKTAALAALTLALFTAASPAHAYMGAGAGLSAIGSVLSFIGVVLLMIVGFVWYPVKRLLRRKRADAVVEDNGAE</sequence>
<feature type="chain" id="PRO_5037365031" description="Secreted protein" evidence="2">
    <location>
        <begin position="28"/>
        <end position="79"/>
    </location>
</feature>
<dbReference type="AlphaFoldDB" id="A0A916YKF1"/>
<reference evidence="3 4" key="1">
    <citation type="journal article" date="2014" name="Int. J. Syst. Evol. Microbiol.">
        <title>Complete genome sequence of Corynebacterium casei LMG S-19264T (=DSM 44701T), isolated from a smear-ripened cheese.</title>
        <authorList>
            <consortium name="US DOE Joint Genome Institute (JGI-PGF)"/>
            <person name="Walter F."/>
            <person name="Albersmeier A."/>
            <person name="Kalinowski J."/>
            <person name="Ruckert C."/>
        </authorList>
    </citation>
    <scope>NUCLEOTIDE SEQUENCE [LARGE SCALE GENOMIC DNA]</scope>
    <source>
        <strain evidence="3 4">CGMCC 1.15358</strain>
    </source>
</reference>
<protein>
    <recommendedName>
        <fullName evidence="5">Secreted protein</fullName>
    </recommendedName>
</protein>
<gene>
    <name evidence="3" type="ORF">GCM10010989_24800</name>
</gene>
<proteinExistence type="predicted"/>
<dbReference type="RefSeq" id="WP_066764067.1">
    <property type="nucleotide sequence ID" value="NZ_BMIO01000007.1"/>
</dbReference>
<evidence type="ECO:0000256" key="2">
    <source>
        <dbReference type="SAM" id="SignalP"/>
    </source>
</evidence>
<organism evidence="3 4">
    <name type="scientific">Croceicoccus pelagius</name>
    <dbReference type="NCBI Taxonomy" id="1703341"/>
    <lineage>
        <taxon>Bacteria</taxon>
        <taxon>Pseudomonadati</taxon>
        <taxon>Pseudomonadota</taxon>
        <taxon>Alphaproteobacteria</taxon>
        <taxon>Sphingomonadales</taxon>
        <taxon>Erythrobacteraceae</taxon>
        <taxon>Croceicoccus</taxon>
    </lineage>
</organism>
<evidence type="ECO:0000313" key="4">
    <source>
        <dbReference type="Proteomes" id="UP000598997"/>
    </source>
</evidence>
<dbReference type="EMBL" id="BMIO01000007">
    <property type="protein sequence ID" value="GGD49549.1"/>
    <property type="molecule type" value="Genomic_DNA"/>
</dbReference>
<dbReference type="Proteomes" id="UP000598997">
    <property type="component" value="Unassembled WGS sequence"/>
</dbReference>
<evidence type="ECO:0000313" key="3">
    <source>
        <dbReference type="EMBL" id="GGD49549.1"/>
    </source>
</evidence>
<keyword evidence="1" id="KW-1133">Transmembrane helix</keyword>
<accession>A0A916YKF1</accession>
<name>A0A916YKF1_9SPHN</name>
<feature type="signal peptide" evidence="2">
    <location>
        <begin position="1"/>
        <end position="27"/>
    </location>
</feature>
<keyword evidence="1" id="KW-0472">Membrane</keyword>
<comment type="caution">
    <text evidence="3">The sequence shown here is derived from an EMBL/GenBank/DDBJ whole genome shotgun (WGS) entry which is preliminary data.</text>
</comment>
<keyword evidence="4" id="KW-1185">Reference proteome</keyword>
<keyword evidence="1" id="KW-0812">Transmembrane</keyword>
<evidence type="ECO:0008006" key="5">
    <source>
        <dbReference type="Google" id="ProtNLM"/>
    </source>
</evidence>
<keyword evidence="2" id="KW-0732">Signal</keyword>
<feature type="transmembrane region" description="Helical" evidence="1">
    <location>
        <begin position="37"/>
        <end position="58"/>
    </location>
</feature>
<evidence type="ECO:0000256" key="1">
    <source>
        <dbReference type="SAM" id="Phobius"/>
    </source>
</evidence>